<sequence>MTIDDLAAVDAIAARVHPAYPEDRTVFAERLRLHPDGCWVLATSGGEVAGYVISHPWHLGEPPALNVLVGRLPVPASTYYIHDLALLPAARGSGAAGRIVAELIRHARQLGVRSLSLVAVSASTAFWEKQGFAVAREPGAGGCTGSYGDDANLMIRDLA</sequence>
<dbReference type="STRING" id="1245469.S58_54540"/>
<dbReference type="InterPro" id="IPR000182">
    <property type="entry name" value="GNAT_dom"/>
</dbReference>
<dbReference type="InterPro" id="IPR050832">
    <property type="entry name" value="Bact_Acetyltransf"/>
</dbReference>
<dbReference type="GO" id="GO:0016747">
    <property type="term" value="F:acyltransferase activity, transferring groups other than amino-acyl groups"/>
    <property type="evidence" value="ECO:0007669"/>
    <property type="project" value="InterPro"/>
</dbReference>
<dbReference type="KEGG" id="aol:S58_54540"/>
<protein>
    <recommendedName>
        <fullName evidence="3">N-acetyltransferase domain-containing protein</fullName>
    </recommendedName>
</protein>
<accession>M4ZCB5</accession>
<proteinExistence type="predicted"/>
<evidence type="ECO:0000313" key="5">
    <source>
        <dbReference type="Proteomes" id="UP000011841"/>
    </source>
</evidence>
<reference evidence="4 5" key="1">
    <citation type="journal article" date="2013" name="Appl. Environ. Microbiol.">
        <title>Genome analysis suggests that the soil oligotrophic bacterium Agromonas oligotrophica (Bradyrhizobium oligotrophicum) is a nitrogen-fixing symbiont of Aeschynomene indica.</title>
        <authorList>
            <person name="Okubo T."/>
            <person name="Fukushima S."/>
            <person name="Itakura M."/>
            <person name="Oshima K."/>
            <person name="Longtonglang A."/>
            <person name="Teaumroong N."/>
            <person name="Mitsui H."/>
            <person name="Hattori M."/>
            <person name="Hattori R."/>
            <person name="Hattori T."/>
            <person name="Minamisawa K."/>
        </authorList>
    </citation>
    <scope>NUCLEOTIDE SEQUENCE [LARGE SCALE GENOMIC DNA]</scope>
    <source>
        <strain evidence="4 5">S58</strain>
    </source>
</reference>
<dbReference type="HOGENOM" id="CLU_099842_0_0_5"/>
<dbReference type="PANTHER" id="PTHR43877">
    <property type="entry name" value="AMINOALKYLPHOSPHONATE N-ACETYLTRANSFERASE-RELATED-RELATED"/>
    <property type="match status" value="1"/>
</dbReference>
<dbReference type="Pfam" id="PF00583">
    <property type="entry name" value="Acetyltransf_1"/>
    <property type="match status" value="1"/>
</dbReference>
<evidence type="ECO:0000313" key="4">
    <source>
        <dbReference type="EMBL" id="BAM91432.1"/>
    </source>
</evidence>
<dbReference type="Gene3D" id="3.40.630.30">
    <property type="match status" value="1"/>
</dbReference>
<dbReference type="Proteomes" id="UP000011841">
    <property type="component" value="Chromosome"/>
</dbReference>
<dbReference type="AlphaFoldDB" id="M4ZCB5"/>
<gene>
    <name evidence="4" type="ORF">S58_54540</name>
</gene>
<keyword evidence="1" id="KW-0808">Transferase</keyword>
<dbReference type="PATRIC" id="fig|1245469.3.peg.5581"/>
<dbReference type="EMBL" id="AP012603">
    <property type="protein sequence ID" value="BAM91432.1"/>
    <property type="molecule type" value="Genomic_DNA"/>
</dbReference>
<dbReference type="RefSeq" id="WP_015668520.1">
    <property type="nucleotide sequence ID" value="NC_020453.1"/>
</dbReference>
<name>M4ZCB5_9BRAD</name>
<dbReference type="OrthoDB" id="359414at2"/>
<evidence type="ECO:0000256" key="2">
    <source>
        <dbReference type="ARBA" id="ARBA00023315"/>
    </source>
</evidence>
<feature type="domain" description="N-acetyltransferase" evidence="3">
    <location>
        <begin position="1"/>
        <end position="159"/>
    </location>
</feature>
<dbReference type="CDD" id="cd04301">
    <property type="entry name" value="NAT_SF"/>
    <property type="match status" value="1"/>
</dbReference>
<dbReference type="eggNOG" id="COG0456">
    <property type="taxonomic scope" value="Bacteria"/>
</dbReference>
<keyword evidence="5" id="KW-1185">Reference proteome</keyword>
<dbReference type="InterPro" id="IPR016181">
    <property type="entry name" value="Acyl_CoA_acyltransferase"/>
</dbReference>
<dbReference type="PROSITE" id="PS51186">
    <property type="entry name" value="GNAT"/>
    <property type="match status" value="1"/>
</dbReference>
<evidence type="ECO:0000259" key="3">
    <source>
        <dbReference type="PROSITE" id="PS51186"/>
    </source>
</evidence>
<dbReference type="GeneID" id="301819203"/>
<dbReference type="SUPFAM" id="SSF55729">
    <property type="entry name" value="Acyl-CoA N-acyltransferases (Nat)"/>
    <property type="match status" value="1"/>
</dbReference>
<keyword evidence="2" id="KW-0012">Acyltransferase</keyword>
<evidence type="ECO:0000256" key="1">
    <source>
        <dbReference type="ARBA" id="ARBA00022679"/>
    </source>
</evidence>
<organism evidence="4 5">
    <name type="scientific">Bradyrhizobium oligotrophicum S58</name>
    <dbReference type="NCBI Taxonomy" id="1245469"/>
    <lineage>
        <taxon>Bacteria</taxon>
        <taxon>Pseudomonadati</taxon>
        <taxon>Pseudomonadota</taxon>
        <taxon>Alphaproteobacteria</taxon>
        <taxon>Hyphomicrobiales</taxon>
        <taxon>Nitrobacteraceae</taxon>
        <taxon>Bradyrhizobium</taxon>
    </lineage>
</organism>